<dbReference type="GeneID" id="63688132"/>
<organism evidence="3 4">
    <name type="scientific">Dacryopinax primogenitus (strain DJM 731)</name>
    <name type="common">Brown rot fungus</name>
    <dbReference type="NCBI Taxonomy" id="1858805"/>
    <lineage>
        <taxon>Eukaryota</taxon>
        <taxon>Fungi</taxon>
        <taxon>Dikarya</taxon>
        <taxon>Basidiomycota</taxon>
        <taxon>Agaricomycotina</taxon>
        <taxon>Dacrymycetes</taxon>
        <taxon>Dacrymycetales</taxon>
        <taxon>Dacrymycetaceae</taxon>
        <taxon>Dacryopinax</taxon>
    </lineage>
</organism>
<accession>M5G9Z6</accession>
<dbReference type="RefSeq" id="XP_040627565.1">
    <property type="nucleotide sequence ID" value="XM_040773070.1"/>
</dbReference>
<name>M5G9Z6_DACPD</name>
<feature type="region of interest" description="Disordered" evidence="1">
    <location>
        <begin position="98"/>
        <end position="119"/>
    </location>
</feature>
<proteinExistence type="predicted"/>
<feature type="non-terminal residue" evidence="3">
    <location>
        <position position="119"/>
    </location>
</feature>
<feature type="signal peptide" evidence="2">
    <location>
        <begin position="1"/>
        <end position="19"/>
    </location>
</feature>
<keyword evidence="4" id="KW-1185">Reference proteome</keyword>
<evidence type="ECO:0000313" key="4">
    <source>
        <dbReference type="Proteomes" id="UP000030653"/>
    </source>
</evidence>
<gene>
    <name evidence="3" type="ORF">DACRYDRAFT_23053</name>
</gene>
<dbReference type="HOGENOM" id="CLU_2066948_0_0_1"/>
<protein>
    <submittedName>
        <fullName evidence="3">Uncharacterized protein</fullName>
    </submittedName>
</protein>
<keyword evidence="2" id="KW-0732">Signal</keyword>
<feature type="region of interest" description="Disordered" evidence="1">
    <location>
        <begin position="41"/>
        <end position="84"/>
    </location>
</feature>
<feature type="chain" id="PRO_5004067609" evidence="2">
    <location>
        <begin position="20"/>
        <end position="119"/>
    </location>
</feature>
<evidence type="ECO:0000256" key="1">
    <source>
        <dbReference type="SAM" id="MobiDB-lite"/>
    </source>
</evidence>
<reference evidence="3 4" key="1">
    <citation type="journal article" date="2012" name="Science">
        <title>The Paleozoic origin of enzymatic lignin decomposition reconstructed from 31 fungal genomes.</title>
        <authorList>
            <person name="Floudas D."/>
            <person name="Binder M."/>
            <person name="Riley R."/>
            <person name="Barry K."/>
            <person name="Blanchette R.A."/>
            <person name="Henrissat B."/>
            <person name="Martinez A.T."/>
            <person name="Otillar R."/>
            <person name="Spatafora J.W."/>
            <person name="Yadav J.S."/>
            <person name="Aerts A."/>
            <person name="Benoit I."/>
            <person name="Boyd A."/>
            <person name="Carlson A."/>
            <person name="Copeland A."/>
            <person name="Coutinho P.M."/>
            <person name="de Vries R.P."/>
            <person name="Ferreira P."/>
            <person name="Findley K."/>
            <person name="Foster B."/>
            <person name="Gaskell J."/>
            <person name="Glotzer D."/>
            <person name="Gorecki P."/>
            <person name="Heitman J."/>
            <person name="Hesse C."/>
            <person name="Hori C."/>
            <person name="Igarashi K."/>
            <person name="Jurgens J.A."/>
            <person name="Kallen N."/>
            <person name="Kersten P."/>
            <person name="Kohler A."/>
            <person name="Kuees U."/>
            <person name="Kumar T.K.A."/>
            <person name="Kuo A."/>
            <person name="LaButti K."/>
            <person name="Larrondo L.F."/>
            <person name="Lindquist E."/>
            <person name="Ling A."/>
            <person name="Lombard V."/>
            <person name="Lucas S."/>
            <person name="Lundell T."/>
            <person name="Martin R."/>
            <person name="McLaughlin D.J."/>
            <person name="Morgenstern I."/>
            <person name="Morin E."/>
            <person name="Murat C."/>
            <person name="Nagy L.G."/>
            <person name="Nolan M."/>
            <person name="Ohm R.A."/>
            <person name="Patyshakuliyeva A."/>
            <person name="Rokas A."/>
            <person name="Ruiz-Duenas F.J."/>
            <person name="Sabat G."/>
            <person name="Salamov A."/>
            <person name="Samejima M."/>
            <person name="Schmutz J."/>
            <person name="Slot J.C."/>
            <person name="St John F."/>
            <person name="Stenlid J."/>
            <person name="Sun H."/>
            <person name="Sun S."/>
            <person name="Syed K."/>
            <person name="Tsang A."/>
            <person name="Wiebenga A."/>
            <person name="Young D."/>
            <person name="Pisabarro A."/>
            <person name="Eastwood D.C."/>
            <person name="Martin F."/>
            <person name="Cullen D."/>
            <person name="Grigoriev I.V."/>
            <person name="Hibbett D.S."/>
        </authorList>
    </citation>
    <scope>NUCLEOTIDE SEQUENCE [LARGE SCALE GENOMIC DNA]</scope>
    <source>
        <strain evidence="3 4">DJM-731 SS1</strain>
    </source>
</reference>
<dbReference type="AlphaFoldDB" id="M5G9Z6"/>
<evidence type="ECO:0000313" key="3">
    <source>
        <dbReference type="EMBL" id="EJU00668.1"/>
    </source>
</evidence>
<dbReference type="Proteomes" id="UP000030653">
    <property type="component" value="Unassembled WGS sequence"/>
</dbReference>
<feature type="compositionally biased region" description="Basic residues" evidence="1">
    <location>
        <begin position="71"/>
        <end position="84"/>
    </location>
</feature>
<dbReference type="EMBL" id="JH795866">
    <property type="protein sequence ID" value="EJU00668.1"/>
    <property type="molecule type" value="Genomic_DNA"/>
</dbReference>
<sequence length="119" mass="12835">MPSTKQLLFLAIAASTVLAAPMQMKKTEATINTDLTMTEAPSAASAPISGDGVVPPSPAKVVPPSAPTFSQRRKHDGAYRRQGRRGCVHKNCAHLTHRKKRMYKHSYQSLENGPASPTP</sequence>
<evidence type="ECO:0000256" key="2">
    <source>
        <dbReference type="SAM" id="SignalP"/>
    </source>
</evidence>